<dbReference type="GO" id="GO:0030864">
    <property type="term" value="C:cortical actin cytoskeleton"/>
    <property type="evidence" value="ECO:0007669"/>
    <property type="project" value="TreeGrafter"/>
</dbReference>
<organism evidence="10 11">
    <name type="scientific">Dactylellina haptotyla (strain CBS 200.50)</name>
    <name type="common">Nematode-trapping fungus</name>
    <name type="synonym">Monacrosporium haptotylum</name>
    <dbReference type="NCBI Taxonomy" id="1284197"/>
    <lineage>
        <taxon>Eukaryota</taxon>
        <taxon>Fungi</taxon>
        <taxon>Dikarya</taxon>
        <taxon>Ascomycota</taxon>
        <taxon>Pezizomycotina</taxon>
        <taxon>Orbiliomycetes</taxon>
        <taxon>Orbiliales</taxon>
        <taxon>Orbiliaceae</taxon>
        <taxon>Dactylellina</taxon>
    </lineage>
</organism>
<dbReference type="GO" id="GO:0030042">
    <property type="term" value="P:actin filament depolymerization"/>
    <property type="evidence" value="ECO:0007669"/>
    <property type="project" value="TreeGrafter"/>
</dbReference>
<dbReference type="OrthoDB" id="188042at2759"/>
<dbReference type="InterPro" id="IPR009291">
    <property type="entry name" value="Vps62"/>
</dbReference>
<evidence type="ECO:0000256" key="8">
    <source>
        <dbReference type="SAM" id="Phobius"/>
    </source>
</evidence>
<evidence type="ECO:0000256" key="3">
    <source>
        <dbReference type="ARBA" id="ARBA00022574"/>
    </source>
</evidence>
<feature type="repeat" description="WD" evidence="7">
    <location>
        <begin position="232"/>
        <end position="273"/>
    </location>
</feature>
<feature type="repeat" description="WD" evidence="7">
    <location>
        <begin position="535"/>
        <end position="567"/>
    </location>
</feature>
<dbReference type="Gene3D" id="2.130.10.10">
    <property type="entry name" value="YVTN repeat-like/Quinoprotein amine dehydrogenase"/>
    <property type="match status" value="2"/>
</dbReference>
<evidence type="ECO:0000313" key="11">
    <source>
        <dbReference type="Proteomes" id="UP000015100"/>
    </source>
</evidence>
<reference evidence="10 11" key="1">
    <citation type="journal article" date="2013" name="PLoS Genet.">
        <title>Genomic mechanisms accounting for the adaptation to parasitism in nematode-trapping fungi.</title>
        <authorList>
            <person name="Meerupati T."/>
            <person name="Andersson K.M."/>
            <person name="Friman E."/>
            <person name="Kumar D."/>
            <person name="Tunlid A."/>
            <person name="Ahren D."/>
        </authorList>
    </citation>
    <scope>NUCLEOTIDE SEQUENCE [LARGE SCALE GENOMIC DNA]</scope>
    <source>
        <strain evidence="10 11">CBS 200.50</strain>
    </source>
</reference>
<evidence type="ECO:0000256" key="6">
    <source>
        <dbReference type="ARBA" id="ARBA00038366"/>
    </source>
</evidence>
<protein>
    <recommendedName>
        <fullName evidence="9">Nucleoporin Nup159/Nup146 N-terminal domain-containing protein</fullName>
    </recommendedName>
</protein>
<dbReference type="GO" id="GO:0005634">
    <property type="term" value="C:nucleus"/>
    <property type="evidence" value="ECO:0007669"/>
    <property type="project" value="UniProtKB-SubCell"/>
</dbReference>
<evidence type="ECO:0000313" key="10">
    <source>
        <dbReference type="EMBL" id="EPS37861.1"/>
    </source>
</evidence>
<dbReference type="InterPro" id="IPR039462">
    <property type="entry name" value="Nup159/Nup146_N"/>
</dbReference>
<evidence type="ECO:0000256" key="2">
    <source>
        <dbReference type="ARBA" id="ARBA00022448"/>
    </source>
</evidence>
<comment type="subcellular location">
    <subcellularLocation>
        <location evidence="1">Nucleus</location>
    </subcellularLocation>
</comment>
<evidence type="ECO:0000256" key="7">
    <source>
        <dbReference type="PROSITE-ProRule" id="PRU00221"/>
    </source>
</evidence>
<dbReference type="Pfam" id="PF00400">
    <property type="entry name" value="WD40"/>
    <property type="match status" value="5"/>
</dbReference>
<accession>S8A9Y8</accession>
<feature type="repeat" description="WD" evidence="7">
    <location>
        <begin position="54"/>
        <end position="86"/>
    </location>
</feature>
<keyword evidence="3 7" id="KW-0853">WD repeat</keyword>
<dbReference type="PROSITE" id="PS50082">
    <property type="entry name" value="WD_REPEATS_2"/>
    <property type="match status" value="6"/>
</dbReference>
<keyword evidence="8" id="KW-1133">Transmembrane helix</keyword>
<keyword evidence="8" id="KW-0472">Membrane</keyword>
<sequence>MSIKRRSIWASTPATVRGQTTHLSADSTGKRIAYATNKSVFLRNIDSPAESIQYTGHTANTTVARFAPSGYYVASGDVSGMVRVWDCAGEDLNTKGEFGIINGRITDLAWDGESKRIIAVGDGKERFGHCITWDTGNSVGEISGHSKVINTVSIKPTRPYRAATAGDDNSLVFYHGPPFKFNTVDRAQHTNFIQGIAFSPDGNHLVSVGSDKNIFLWDGKTGELVTKVEDGDKSHTGGIYSVSWHSDSKRFVTASADRTVKIWDVEAKKNTQTWSFGDTGSVSSQQVGVVWPNRSDDLVISISNSGDLNYLSEKSEKPVKVVSGHQKSITSLGIDTDAKTLWTGSYEGRVCSWDIATGIADVPESQTHSNQVTSFAASPGRMYSIAMDDTLRMIDNGVKDFTGSIVSTEGQPRGIAYDPDRSATFVVTLNEISVYKEDKKVSSTPIKNYTPTAAAYSPSTNTLAVGAQDNNIHLYQLNKSDDKIPASAASILKSNRSAISALAFAPNSPLLAAGDSTGKIMLYDSSTGEAKTSRWAFHSARVSAISWNKAGTHVVSGSLDTNIVVYSALKYAKNIKFMGAHKEGCNGVVWIDEMAPSTIEPGLASVNSTEVSNYTLAAAVAGTILNNNPPSIYVTLFTYVVGGIFASFGSTWRDLLWVTRSPSKRRTESRRWHNAISPEGHRFVEYREKSLKANWQRKKEEIEAGITGPGIVRQSNTGDHGGLRLHDGKPDQAFRPQDDEKWGDWGDFAEEKRKMDARTKLREQAGGHSGDVPPYILEYAPLIHLYSKEEWWPGDIDLHLRRTMPQLNFTNVPETPTLDNLSLFNQYAPYIYLTSKDDPESHPGWLSARFNIPDQKTYKCDAPGTLIWIDKGNGTVDAFWFYFYSYNLGNVVFNVRFGNHVGDWEHSMVRFVDGQPKWMFLSQHTGGDAYVWDALEKKGKRPVIYSATGTHANYATAGKQEYIVPLGLLADNTDTGPLWDLTLNSRMYNYNLSNHLLLPSANNPEAPIEWFYFDGHWGDKFYPFSDERQYGLLGEAHYVSGPLGPRWKNLGRKGVCQRDDDECVLMTQLRYGRKRWEWEADPLDGGLDVPWWALGGLDWYLVCWFMVEWVVAVFVIHAFK</sequence>
<feature type="domain" description="Nucleoporin Nup159/Nup146 N-terminal" evidence="9">
    <location>
        <begin position="443"/>
        <end position="568"/>
    </location>
</feature>
<dbReference type="InterPro" id="IPR001680">
    <property type="entry name" value="WD40_rpt"/>
</dbReference>
<dbReference type="Pfam" id="PF06101">
    <property type="entry name" value="Vps62"/>
    <property type="match status" value="1"/>
</dbReference>
<dbReference type="SUPFAM" id="SSF50978">
    <property type="entry name" value="WD40 repeat-like"/>
    <property type="match status" value="3"/>
</dbReference>
<dbReference type="PANTHER" id="PTHR19856">
    <property type="entry name" value="WD-REPEATCONTAINING PROTEIN WDR1"/>
    <property type="match status" value="1"/>
</dbReference>
<keyword evidence="5" id="KW-0539">Nucleus</keyword>
<evidence type="ECO:0000259" key="9">
    <source>
        <dbReference type="Pfam" id="PF16755"/>
    </source>
</evidence>
<evidence type="ECO:0000256" key="5">
    <source>
        <dbReference type="ARBA" id="ARBA00023242"/>
    </source>
</evidence>
<dbReference type="FunFam" id="2.130.10.10:FF:000167">
    <property type="entry name" value="Actin-interacting protein 1"/>
    <property type="match status" value="1"/>
</dbReference>
<feature type="repeat" description="WD" evidence="7">
    <location>
        <begin position="492"/>
        <end position="533"/>
    </location>
</feature>
<dbReference type="SMART" id="SM00320">
    <property type="entry name" value="WD40"/>
    <property type="match status" value="10"/>
</dbReference>
<dbReference type="InterPro" id="IPR015943">
    <property type="entry name" value="WD40/YVTN_repeat-like_dom_sf"/>
</dbReference>
<name>S8A9Y8_DACHA</name>
<dbReference type="CDD" id="cd00200">
    <property type="entry name" value="WD40"/>
    <property type="match status" value="1"/>
</dbReference>
<evidence type="ECO:0000256" key="1">
    <source>
        <dbReference type="ARBA" id="ARBA00004123"/>
    </source>
</evidence>
<reference evidence="11" key="2">
    <citation type="submission" date="2013-04" db="EMBL/GenBank/DDBJ databases">
        <title>Genomic mechanisms accounting for the adaptation to parasitism in nematode-trapping fungi.</title>
        <authorList>
            <person name="Ahren D.G."/>
        </authorList>
    </citation>
    <scope>NUCLEOTIDE SEQUENCE [LARGE SCALE GENOMIC DNA]</scope>
    <source>
        <strain evidence="11">CBS 200.50</strain>
    </source>
</reference>
<dbReference type="PROSITE" id="PS50294">
    <property type="entry name" value="WD_REPEATS_REGION"/>
    <property type="match status" value="4"/>
</dbReference>
<gene>
    <name evidence="10" type="ORF">H072_8338</name>
</gene>
<feature type="transmembrane region" description="Helical" evidence="8">
    <location>
        <begin position="1099"/>
        <end position="1119"/>
    </location>
</feature>
<evidence type="ECO:0000256" key="4">
    <source>
        <dbReference type="ARBA" id="ARBA00022737"/>
    </source>
</evidence>
<dbReference type="eggNOG" id="KOG0318">
    <property type="taxonomic scope" value="Eukaryota"/>
</dbReference>
<dbReference type="InterPro" id="IPR036322">
    <property type="entry name" value="WD40_repeat_dom_sf"/>
</dbReference>
<keyword evidence="2" id="KW-0813">Transport</keyword>
<comment type="similarity">
    <text evidence="6">Belongs to the WD repeat AIP1 family.</text>
</comment>
<dbReference type="Proteomes" id="UP000015100">
    <property type="component" value="Unassembled WGS sequence"/>
</dbReference>
<dbReference type="FunFam" id="2.130.10.10:FF:000102">
    <property type="entry name" value="Actin-interacting protein 1"/>
    <property type="match status" value="1"/>
</dbReference>
<dbReference type="Pfam" id="PF16755">
    <property type="entry name" value="Beta-prop_NUP159_NUP214"/>
    <property type="match status" value="1"/>
</dbReference>
<dbReference type="EMBL" id="AQGS01000598">
    <property type="protein sequence ID" value="EPS37861.1"/>
    <property type="molecule type" value="Genomic_DNA"/>
</dbReference>
<comment type="caution">
    <text evidence="10">The sequence shown here is derived from an EMBL/GenBank/DDBJ whole genome shotgun (WGS) entry which is preliminary data.</text>
</comment>
<dbReference type="PANTHER" id="PTHR19856:SF0">
    <property type="entry name" value="WD REPEAT-CONTAINING PROTEIN 1"/>
    <property type="match status" value="1"/>
</dbReference>
<keyword evidence="4" id="KW-0677">Repeat</keyword>
<dbReference type="AlphaFoldDB" id="S8A9Y8"/>
<keyword evidence="11" id="KW-1185">Reference proteome</keyword>
<feature type="repeat" description="WD" evidence="7">
    <location>
        <begin position="186"/>
        <end position="227"/>
    </location>
</feature>
<dbReference type="GO" id="GO:0051015">
    <property type="term" value="F:actin filament binding"/>
    <property type="evidence" value="ECO:0007669"/>
    <property type="project" value="TreeGrafter"/>
</dbReference>
<dbReference type="HOGENOM" id="CLU_280459_0_0_1"/>
<keyword evidence="8" id="KW-0812">Transmembrane</keyword>
<proteinExistence type="inferred from homology"/>
<feature type="repeat" description="WD" evidence="7">
    <location>
        <begin position="322"/>
        <end position="358"/>
    </location>
</feature>
<dbReference type="STRING" id="1284197.S8A9Y8"/>